<keyword evidence="1" id="KW-0238">DNA-binding</keyword>
<dbReference type="Proteomes" id="UP000030680">
    <property type="component" value="Unassembled WGS sequence"/>
</dbReference>
<dbReference type="AlphaFoldDB" id="M2XWJ2"/>
<dbReference type="RefSeq" id="XP_005704319.1">
    <property type="nucleotide sequence ID" value="XM_005704262.1"/>
</dbReference>
<dbReference type="InterPro" id="IPR012340">
    <property type="entry name" value="NA-bd_OB-fold"/>
</dbReference>
<dbReference type="SUPFAM" id="SSF50249">
    <property type="entry name" value="Nucleic acid-binding proteins"/>
    <property type="match status" value="1"/>
</dbReference>
<dbReference type="GeneID" id="17086684"/>
<dbReference type="EMBL" id="KB454527">
    <property type="protein sequence ID" value="EME27799.1"/>
    <property type="molecule type" value="Genomic_DNA"/>
</dbReference>
<sequence>MGRIAQQPIFATSSKCPENALWKFPLVTHYGPSLGSTEWHSICVYGNANDKQLPQLLCKGKRLYIEGDLSKRMTMSMHHQVQVWYEVVVAWDRKGVIIPIGI</sequence>
<evidence type="ECO:0000256" key="1">
    <source>
        <dbReference type="ARBA" id="ARBA00023125"/>
    </source>
</evidence>
<accession>M2XWJ2</accession>
<dbReference type="Gramene" id="EME27799">
    <property type="protein sequence ID" value="EME27799"/>
    <property type="gene ID" value="Gasu_46240"/>
</dbReference>
<dbReference type="Pfam" id="PF00436">
    <property type="entry name" value="SSB"/>
    <property type="match status" value="1"/>
</dbReference>
<organism evidence="2 3">
    <name type="scientific">Galdieria sulphuraria</name>
    <name type="common">Red alga</name>
    <dbReference type="NCBI Taxonomy" id="130081"/>
    <lineage>
        <taxon>Eukaryota</taxon>
        <taxon>Rhodophyta</taxon>
        <taxon>Bangiophyceae</taxon>
        <taxon>Galdieriales</taxon>
        <taxon>Galdieriaceae</taxon>
        <taxon>Galdieria</taxon>
    </lineage>
</organism>
<dbReference type="Gene3D" id="2.40.50.140">
    <property type="entry name" value="Nucleic acid-binding proteins"/>
    <property type="match status" value="1"/>
</dbReference>
<dbReference type="InterPro" id="IPR000424">
    <property type="entry name" value="Primosome_PriB/ssb"/>
</dbReference>
<dbReference type="GO" id="GO:0003697">
    <property type="term" value="F:single-stranded DNA binding"/>
    <property type="evidence" value="ECO:0007669"/>
    <property type="project" value="InterPro"/>
</dbReference>
<gene>
    <name evidence="2" type="ORF">Gasu_46240</name>
</gene>
<dbReference type="OrthoDB" id="7606at2759"/>
<name>M2XWJ2_GALSU</name>
<dbReference type="KEGG" id="gsl:Gasu_46240"/>
<reference evidence="3" key="1">
    <citation type="journal article" date="2013" name="Science">
        <title>Gene transfer from bacteria and archaea facilitated evolution of an extremophilic eukaryote.</title>
        <authorList>
            <person name="Schonknecht G."/>
            <person name="Chen W.H."/>
            <person name="Ternes C.M."/>
            <person name="Barbier G.G."/>
            <person name="Shrestha R.P."/>
            <person name="Stanke M."/>
            <person name="Brautigam A."/>
            <person name="Baker B.J."/>
            <person name="Banfield J.F."/>
            <person name="Garavito R.M."/>
            <person name="Carr K."/>
            <person name="Wilkerson C."/>
            <person name="Rensing S.A."/>
            <person name="Gagneul D."/>
            <person name="Dickenson N.E."/>
            <person name="Oesterhelt C."/>
            <person name="Lercher M.J."/>
            <person name="Weber A.P."/>
        </authorList>
    </citation>
    <scope>NUCLEOTIDE SEQUENCE [LARGE SCALE GENOMIC DNA]</scope>
    <source>
        <strain evidence="3">074W</strain>
    </source>
</reference>
<proteinExistence type="predicted"/>
<keyword evidence="3" id="KW-1185">Reference proteome</keyword>
<evidence type="ECO:0000313" key="2">
    <source>
        <dbReference type="EMBL" id="EME27799.1"/>
    </source>
</evidence>
<protein>
    <submittedName>
        <fullName evidence="2">Uncharacterized protein</fullName>
    </submittedName>
</protein>
<evidence type="ECO:0000313" key="3">
    <source>
        <dbReference type="Proteomes" id="UP000030680"/>
    </source>
</evidence>